<keyword evidence="1" id="KW-0472">Membrane</keyword>
<keyword evidence="3" id="KW-1185">Reference proteome</keyword>
<dbReference type="EMBL" id="WSQA01000004">
    <property type="protein sequence ID" value="MVZ61904.1"/>
    <property type="molecule type" value="Genomic_DNA"/>
</dbReference>
<evidence type="ECO:0000313" key="3">
    <source>
        <dbReference type="Proteomes" id="UP000435036"/>
    </source>
</evidence>
<protein>
    <submittedName>
        <fullName evidence="2">Uncharacterized protein</fullName>
    </submittedName>
</protein>
<evidence type="ECO:0000256" key="1">
    <source>
        <dbReference type="SAM" id="Phobius"/>
    </source>
</evidence>
<feature type="transmembrane region" description="Helical" evidence="1">
    <location>
        <begin position="20"/>
        <end position="40"/>
    </location>
</feature>
<dbReference type="RefSeq" id="WP_160368632.1">
    <property type="nucleotide sequence ID" value="NZ_WSQA01000004.1"/>
</dbReference>
<keyword evidence="1" id="KW-0812">Transmembrane</keyword>
<dbReference type="Proteomes" id="UP000435036">
    <property type="component" value="Unassembled WGS sequence"/>
</dbReference>
<name>A0A6N8KYK3_9SPHI</name>
<evidence type="ECO:0000313" key="2">
    <source>
        <dbReference type="EMBL" id="MVZ61904.1"/>
    </source>
</evidence>
<keyword evidence="1" id="KW-1133">Transmembrane helix</keyword>
<accession>A0A6N8KYK3</accession>
<comment type="caution">
    <text evidence="2">The sequence shown here is derived from an EMBL/GenBank/DDBJ whole genome shotgun (WGS) entry which is preliminary data.</text>
</comment>
<dbReference type="AlphaFoldDB" id="A0A6N8KYK3"/>
<feature type="transmembrane region" description="Helical" evidence="1">
    <location>
        <begin position="46"/>
        <end position="67"/>
    </location>
</feature>
<gene>
    <name evidence="2" type="ORF">GQF63_07735</name>
</gene>
<organism evidence="2 3">
    <name type="scientific">Sphingobacterium humi</name>
    <dbReference type="NCBI Taxonomy" id="1796905"/>
    <lineage>
        <taxon>Bacteria</taxon>
        <taxon>Pseudomonadati</taxon>
        <taxon>Bacteroidota</taxon>
        <taxon>Sphingobacteriia</taxon>
        <taxon>Sphingobacteriales</taxon>
        <taxon>Sphingobacteriaceae</taxon>
        <taxon>Sphingobacterium</taxon>
    </lineage>
</organism>
<proteinExistence type="predicted"/>
<sequence>MKLTDLSFEALLKLRRNTFVFVMISSMVSLFMLLIVAFLLNDVQYILLLVLGLAAITSILPGFIKFIQINQELRQRVRQAVKTNTIH</sequence>
<reference evidence="2 3" key="1">
    <citation type="submission" date="2019-12" db="EMBL/GenBank/DDBJ databases">
        <authorList>
            <person name="Dong K."/>
        </authorList>
    </citation>
    <scope>NUCLEOTIDE SEQUENCE [LARGE SCALE GENOMIC DNA]</scope>
    <source>
        <strain evidence="2 3">JCM 31225</strain>
    </source>
</reference>